<sequence>MRSVVAKALGEDTDSAVVLETLKDFRWHMTLYHCAIREVQTKFEVLDEELSISRVRNPIDHIESRVKTPESIIGKLRRGGYEFSVKSMTENLNDIAGIRVICQYVDDIYTVADMLSKQDDISVIKVKDYIKNSKPNGYRSYHMVVEVPVFFSERKHYVRVEVQFRTIAMDFWASLEHDIKYKKEIPDPEVLAKDLKECADIAHSLDARMQAIRDRIL</sequence>
<name>A0A9D1PZN1_9FIRM</name>
<dbReference type="GO" id="GO:0015969">
    <property type="term" value="P:guanosine tetraphosphate metabolic process"/>
    <property type="evidence" value="ECO:0007669"/>
    <property type="project" value="InterPro"/>
</dbReference>
<evidence type="ECO:0000313" key="4">
    <source>
        <dbReference type="Proteomes" id="UP000823990"/>
    </source>
</evidence>
<dbReference type="SMART" id="SM00954">
    <property type="entry name" value="RelA_SpoT"/>
    <property type="match status" value="1"/>
</dbReference>
<organism evidence="3 4">
    <name type="scientific">Candidatus Protoclostridium stercorigallinarum</name>
    <dbReference type="NCBI Taxonomy" id="2838741"/>
    <lineage>
        <taxon>Bacteria</taxon>
        <taxon>Bacillati</taxon>
        <taxon>Bacillota</taxon>
        <taxon>Clostridia</taxon>
        <taxon>Candidatus Protoclostridium</taxon>
    </lineage>
</organism>
<comment type="caution">
    <text evidence="3">The sequence shown here is derived from an EMBL/GenBank/DDBJ whole genome shotgun (WGS) entry which is preliminary data.</text>
</comment>
<accession>A0A9D1PZN1</accession>
<dbReference type="InterPro" id="IPR007685">
    <property type="entry name" value="RelA_SpoT"/>
</dbReference>
<protein>
    <submittedName>
        <fullName evidence="3">GTP pyrophosphokinase family protein</fullName>
    </submittedName>
</protein>
<dbReference type="InterPro" id="IPR052366">
    <property type="entry name" value="GTP_Pyrophosphokinase"/>
</dbReference>
<dbReference type="AlphaFoldDB" id="A0A9D1PZN1"/>
<dbReference type="Gene3D" id="3.30.460.10">
    <property type="entry name" value="Beta Polymerase, domain 2"/>
    <property type="match status" value="1"/>
</dbReference>
<dbReference type="InterPro" id="IPR043519">
    <property type="entry name" value="NT_sf"/>
</dbReference>
<dbReference type="Pfam" id="PF04607">
    <property type="entry name" value="RelA_SpoT"/>
    <property type="match status" value="1"/>
</dbReference>
<dbReference type="Gene3D" id="1.10.287.860">
    <property type="entry name" value="Nucleotidyltransferase"/>
    <property type="match status" value="1"/>
</dbReference>
<comment type="pathway">
    <text evidence="1">Purine metabolism; ppGpp biosynthesis; ppGpp from GTP: step 1/2.</text>
</comment>
<evidence type="ECO:0000313" key="3">
    <source>
        <dbReference type="EMBL" id="HIW02228.1"/>
    </source>
</evidence>
<dbReference type="SUPFAM" id="SSF81301">
    <property type="entry name" value="Nucleotidyltransferase"/>
    <property type="match status" value="1"/>
</dbReference>
<reference evidence="3" key="2">
    <citation type="submission" date="2021-04" db="EMBL/GenBank/DDBJ databases">
        <authorList>
            <person name="Gilroy R."/>
        </authorList>
    </citation>
    <scope>NUCLEOTIDE SEQUENCE</scope>
    <source>
        <strain evidence="3">12435</strain>
    </source>
</reference>
<proteinExistence type="predicted"/>
<evidence type="ECO:0000256" key="1">
    <source>
        <dbReference type="ARBA" id="ARBA00004976"/>
    </source>
</evidence>
<dbReference type="Proteomes" id="UP000823990">
    <property type="component" value="Unassembled WGS sequence"/>
</dbReference>
<reference evidence="3" key="1">
    <citation type="journal article" date="2021" name="PeerJ">
        <title>Extensive microbial diversity within the chicken gut microbiome revealed by metagenomics and culture.</title>
        <authorList>
            <person name="Gilroy R."/>
            <person name="Ravi A."/>
            <person name="Getino M."/>
            <person name="Pursley I."/>
            <person name="Horton D.L."/>
            <person name="Alikhan N.F."/>
            <person name="Baker D."/>
            <person name="Gharbi K."/>
            <person name="Hall N."/>
            <person name="Watson M."/>
            <person name="Adriaenssens E.M."/>
            <person name="Foster-Nyarko E."/>
            <person name="Jarju S."/>
            <person name="Secka A."/>
            <person name="Antonio M."/>
            <person name="Oren A."/>
            <person name="Chaudhuri R.R."/>
            <person name="La Ragione R."/>
            <person name="Hildebrand F."/>
            <person name="Pallen M.J."/>
        </authorList>
    </citation>
    <scope>NUCLEOTIDE SEQUENCE</scope>
    <source>
        <strain evidence="3">12435</strain>
    </source>
</reference>
<dbReference type="EMBL" id="DXHS01000048">
    <property type="protein sequence ID" value="HIW02228.1"/>
    <property type="molecule type" value="Genomic_DNA"/>
</dbReference>
<dbReference type="PANTHER" id="PTHR47837">
    <property type="entry name" value="GTP PYROPHOSPHOKINASE YJBM"/>
    <property type="match status" value="1"/>
</dbReference>
<gene>
    <name evidence="3" type="ORF">H9892_02685</name>
</gene>
<dbReference type="PANTHER" id="PTHR47837:SF2">
    <property type="entry name" value="GTP PYROPHOSPHOKINASE YWAC"/>
    <property type="match status" value="1"/>
</dbReference>
<dbReference type="CDD" id="cd05399">
    <property type="entry name" value="NT_Rel-Spo_like"/>
    <property type="match status" value="1"/>
</dbReference>
<evidence type="ECO:0000259" key="2">
    <source>
        <dbReference type="SMART" id="SM00954"/>
    </source>
</evidence>
<feature type="domain" description="RelA/SpoT" evidence="2">
    <location>
        <begin position="64"/>
        <end position="187"/>
    </location>
</feature>